<organism evidence="7 8">
    <name type="scientific">Nonomuraea phyllanthi</name>
    <dbReference type="NCBI Taxonomy" id="2219224"/>
    <lineage>
        <taxon>Bacteria</taxon>
        <taxon>Bacillati</taxon>
        <taxon>Actinomycetota</taxon>
        <taxon>Actinomycetes</taxon>
        <taxon>Streptosporangiales</taxon>
        <taxon>Streptosporangiaceae</taxon>
        <taxon>Nonomuraea</taxon>
    </lineage>
</organism>
<dbReference type="Gene3D" id="3.90.1720.10">
    <property type="entry name" value="endopeptidase domain like (from Nostoc punctiforme)"/>
    <property type="match status" value="1"/>
</dbReference>
<evidence type="ECO:0000313" key="8">
    <source>
        <dbReference type="Proteomes" id="UP000312512"/>
    </source>
</evidence>
<protein>
    <submittedName>
        <fullName evidence="7">Glycoside hydrolase</fullName>
    </submittedName>
</protein>
<dbReference type="EMBL" id="VDLX02000009">
    <property type="protein sequence ID" value="KAB8192765.1"/>
    <property type="molecule type" value="Genomic_DNA"/>
</dbReference>
<dbReference type="Pfam" id="PF00877">
    <property type="entry name" value="NLPC_P60"/>
    <property type="match status" value="1"/>
</dbReference>
<feature type="compositionally biased region" description="Low complexity" evidence="5">
    <location>
        <begin position="36"/>
        <end position="69"/>
    </location>
</feature>
<keyword evidence="4" id="KW-0788">Thiol protease</keyword>
<dbReference type="InterPro" id="IPR000064">
    <property type="entry name" value="NLP_P60_dom"/>
</dbReference>
<keyword evidence="2" id="KW-0645">Protease</keyword>
<keyword evidence="3 7" id="KW-0378">Hydrolase</keyword>
<evidence type="ECO:0000256" key="3">
    <source>
        <dbReference type="ARBA" id="ARBA00022801"/>
    </source>
</evidence>
<dbReference type="PANTHER" id="PTHR47053:SF1">
    <property type="entry name" value="MUREIN DD-ENDOPEPTIDASE MEPH-RELATED"/>
    <property type="match status" value="1"/>
</dbReference>
<dbReference type="SUPFAM" id="SSF54001">
    <property type="entry name" value="Cysteine proteinases"/>
    <property type="match status" value="1"/>
</dbReference>
<name>A0A5C4W9K1_9ACTN</name>
<sequence>MTVTAGGLTLPASTAQAATNTTSTTNTPVGRLTGVTAGQSSTEAAGGSSSSDSAAKAVTTARASKSAKAASRKAARIARQKSKARKAVAVAKHQIGDPYRYGATGPGSFDCSGLVQFAWRKAGVKIPRVASSQFAGVKKKISWRHLKPGDLMFFNGLGHVGMYVGKGKMIHSPRTGERVRIDRLGGWRKSSFVGAVRPGA</sequence>
<keyword evidence="8" id="KW-1185">Reference proteome</keyword>
<keyword evidence="6" id="KW-0732">Signal</keyword>
<feature type="signal peptide" evidence="6">
    <location>
        <begin position="1"/>
        <end position="17"/>
    </location>
</feature>
<dbReference type="Proteomes" id="UP000312512">
    <property type="component" value="Unassembled WGS sequence"/>
</dbReference>
<proteinExistence type="inferred from homology"/>
<gene>
    <name evidence="7" type="ORF">FH608_025190</name>
</gene>
<reference evidence="7 8" key="1">
    <citation type="submission" date="2019-10" db="EMBL/GenBank/DDBJ databases">
        <title>Nonomuraea sp. nov., isolated from Phyllanthus amarus.</title>
        <authorList>
            <person name="Klykleung N."/>
            <person name="Tanasupawat S."/>
        </authorList>
    </citation>
    <scope>NUCLEOTIDE SEQUENCE [LARGE SCALE GENOMIC DNA]</scope>
    <source>
        <strain evidence="7 8">PA1-10</strain>
    </source>
</reference>
<accession>A0A5C4W9K1</accession>
<evidence type="ECO:0000256" key="6">
    <source>
        <dbReference type="SAM" id="SignalP"/>
    </source>
</evidence>
<dbReference type="AlphaFoldDB" id="A0A5C4W9K1"/>
<feature type="region of interest" description="Disordered" evidence="5">
    <location>
        <begin position="1"/>
        <end position="72"/>
    </location>
</feature>
<feature type="chain" id="PRO_5043534476" evidence="6">
    <location>
        <begin position="18"/>
        <end position="200"/>
    </location>
</feature>
<dbReference type="PROSITE" id="PS51935">
    <property type="entry name" value="NLPC_P60"/>
    <property type="match status" value="1"/>
</dbReference>
<evidence type="ECO:0000256" key="1">
    <source>
        <dbReference type="ARBA" id="ARBA00007074"/>
    </source>
</evidence>
<evidence type="ECO:0000313" key="7">
    <source>
        <dbReference type="EMBL" id="KAB8192765.1"/>
    </source>
</evidence>
<comment type="similarity">
    <text evidence="1">Belongs to the peptidase C40 family.</text>
</comment>
<feature type="compositionally biased region" description="Low complexity" evidence="5">
    <location>
        <begin position="12"/>
        <end position="27"/>
    </location>
</feature>
<dbReference type="OrthoDB" id="3209655at2"/>
<evidence type="ECO:0000256" key="4">
    <source>
        <dbReference type="ARBA" id="ARBA00022807"/>
    </source>
</evidence>
<dbReference type="InterPro" id="IPR038765">
    <property type="entry name" value="Papain-like_cys_pep_sf"/>
</dbReference>
<dbReference type="GO" id="GO:0008234">
    <property type="term" value="F:cysteine-type peptidase activity"/>
    <property type="evidence" value="ECO:0007669"/>
    <property type="project" value="UniProtKB-KW"/>
</dbReference>
<evidence type="ECO:0000256" key="2">
    <source>
        <dbReference type="ARBA" id="ARBA00022670"/>
    </source>
</evidence>
<comment type="caution">
    <text evidence="7">The sequence shown here is derived from an EMBL/GenBank/DDBJ whole genome shotgun (WGS) entry which is preliminary data.</text>
</comment>
<dbReference type="PANTHER" id="PTHR47053">
    <property type="entry name" value="MUREIN DD-ENDOPEPTIDASE MEPH-RELATED"/>
    <property type="match status" value="1"/>
</dbReference>
<dbReference type="InterPro" id="IPR051202">
    <property type="entry name" value="Peptidase_C40"/>
</dbReference>
<dbReference type="GO" id="GO:0006508">
    <property type="term" value="P:proteolysis"/>
    <property type="evidence" value="ECO:0007669"/>
    <property type="project" value="UniProtKB-KW"/>
</dbReference>
<evidence type="ECO:0000256" key="5">
    <source>
        <dbReference type="SAM" id="MobiDB-lite"/>
    </source>
</evidence>
<dbReference type="RefSeq" id="WP_139633054.1">
    <property type="nucleotide sequence ID" value="NZ_VDLX02000009.1"/>
</dbReference>